<keyword evidence="12" id="KW-1185">Reference proteome</keyword>
<dbReference type="GO" id="GO:0010606">
    <property type="term" value="P:positive regulation of cytoplasmic mRNA processing body assembly"/>
    <property type="evidence" value="ECO:0007669"/>
    <property type="project" value="UniProtKB-UniRule"/>
</dbReference>
<keyword evidence="6 9" id="KW-0378">Hydrolase</keyword>
<dbReference type="SMART" id="SM00479">
    <property type="entry name" value="EXOIII"/>
    <property type="match status" value="1"/>
</dbReference>
<dbReference type="InterPro" id="IPR028889">
    <property type="entry name" value="USP"/>
</dbReference>
<dbReference type="EC" id="3.1.13.4" evidence="9"/>
<dbReference type="SUPFAM" id="SSF53098">
    <property type="entry name" value="Ribonuclease H-like"/>
    <property type="match status" value="1"/>
</dbReference>
<dbReference type="GO" id="GO:0006397">
    <property type="term" value="P:mRNA processing"/>
    <property type="evidence" value="ECO:0007669"/>
    <property type="project" value="UniProtKB-KW"/>
</dbReference>
<dbReference type="GO" id="GO:0046872">
    <property type="term" value="F:metal ion binding"/>
    <property type="evidence" value="ECO:0007669"/>
    <property type="project" value="UniProtKB-KW"/>
</dbReference>
<reference evidence="13" key="1">
    <citation type="journal article" date="2015" name="Nat. Commun.">
        <title>The Lingula genome provides insights into brachiopod evolution and the origin of phosphate biomineralization.</title>
        <authorList>
            <person name="Luo Y.J."/>
            <person name="Takeuchi T."/>
            <person name="Koyanagi R."/>
            <person name="Yamada L."/>
            <person name="Kanda M."/>
            <person name="Khalturina M."/>
            <person name="Fujie M."/>
            <person name="Yamasaki S.I."/>
            <person name="Endo K."/>
            <person name="Satoh N."/>
        </authorList>
    </citation>
    <scope>NUCLEOTIDE SEQUENCE</scope>
</reference>
<feature type="compositionally biased region" description="Basic and acidic residues" evidence="10">
    <location>
        <begin position="633"/>
        <end position="645"/>
    </location>
</feature>
<dbReference type="GO" id="GO:0003676">
    <property type="term" value="F:nucleic acid binding"/>
    <property type="evidence" value="ECO:0007669"/>
    <property type="project" value="InterPro"/>
</dbReference>
<comment type="subcellular location">
    <subcellularLocation>
        <location evidence="9">Cytoplasm</location>
        <location evidence="9">P-body</location>
    </subcellularLocation>
    <subcellularLocation>
        <location evidence="9">Nucleus</location>
    </subcellularLocation>
    <text evidence="9">Shuttles between nucleus and cytoplasm.</text>
</comment>
<comment type="domain">
    <text evidence="9">Contains a pseudo-UCH domain. This ubiquitin C-terminal hydrolase (UCH)-like or ubiquitin specific protease (USP)-like domain is predicted to be catalytically inactive because it lacks the active site catalytic triad characteristic of thiol proteases, with residues at the equivalent structural positions that are incompatible with catalysis, and it cannot bind ubiquitin. It functions as a structural scaffold for intra- and intermolecular interactions in the complex.</text>
</comment>
<gene>
    <name evidence="13" type="primary">LOC106159867</name>
    <name evidence="9" type="synonym">PAN2</name>
</gene>
<dbReference type="InterPro" id="IPR028881">
    <property type="entry name" value="PAN2_UCH_dom"/>
</dbReference>
<feature type="binding site" evidence="9">
    <location>
        <position position="1197"/>
    </location>
    <ligand>
        <name>a divalent metal cation</name>
        <dbReference type="ChEBI" id="CHEBI:60240"/>
        <note>catalytic</note>
    </ligand>
</feature>
<dbReference type="InterPro" id="IPR036322">
    <property type="entry name" value="WD40_repeat_dom_sf"/>
</dbReference>
<dbReference type="GO" id="GO:0031251">
    <property type="term" value="C:PAN complex"/>
    <property type="evidence" value="ECO:0007669"/>
    <property type="project" value="UniProtKB-UniRule"/>
</dbReference>
<evidence type="ECO:0000256" key="9">
    <source>
        <dbReference type="HAMAP-Rule" id="MF_03182"/>
    </source>
</evidence>
<dbReference type="PANTHER" id="PTHR15728:SF0">
    <property type="entry name" value="PAN2-PAN3 DEADENYLATION COMPLEX CATALYTIC SUBUNIT PAN2"/>
    <property type="match status" value="1"/>
</dbReference>
<dbReference type="Pfam" id="PF13423">
    <property type="entry name" value="UCH_1"/>
    <property type="match status" value="1"/>
</dbReference>
<proteinExistence type="inferred from homology"/>
<dbReference type="HAMAP" id="MF_03182">
    <property type="entry name" value="PAN2"/>
    <property type="match status" value="1"/>
</dbReference>
<keyword evidence="3 9" id="KW-0507">mRNA processing</keyword>
<dbReference type="SUPFAM" id="SSF54001">
    <property type="entry name" value="Cysteine proteinases"/>
    <property type="match status" value="1"/>
</dbReference>
<dbReference type="InterPro" id="IPR048841">
    <property type="entry name" value="PAN2_N"/>
</dbReference>
<comment type="caution">
    <text evidence="9">Lacks conserved residue(s) required for the propagation of feature annotation.</text>
</comment>
<keyword evidence="7 9" id="KW-0269">Exonuclease</keyword>
<dbReference type="PANTHER" id="PTHR15728">
    <property type="entry name" value="DEADENYLATION COMPLEX CATALYTIC SUBUNIT PAN2"/>
    <property type="match status" value="1"/>
</dbReference>
<dbReference type="CDD" id="cd06143">
    <property type="entry name" value="PAN2_exo"/>
    <property type="match status" value="1"/>
</dbReference>
<accession>A0A1S3I0G6</accession>
<evidence type="ECO:0000256" key="3">
    <source>
        <dbReference type="ARBA" id="ARBA00022664"/>
    </source>
</evidence>
<dbReference type="InterPro" id="IPR030843">
    <property type="entry name" value="PAN2"/>
</dbReference>
<dbReference type="InterPro" id="IPR015943">
    <property type="entry name" value="WD40/YVTN_repeat-like_dom_sf"/>
</dbReference>
<reference evidence="13" key="2">
    <citation type="submission" date="2025-08" db="UniProtKB">
        <authorList>
            <consortium name="RefSeq"/>
        </authorList>
    </citation>
    <scope>IDENTIFICATION</scope>
</reference>
<comment type="catalytic activity">
    <reaction evidence="1 9">
        <text>Exonucleolytic cleavage of poly(A) to 5'-AMP.</text>
        <dbReference type="EC" id="3.1.13.4"/>
    </reaction>
</comment>
<dbReference type="Pfam" id="PF20770">
    <property type="entry name" value="PAN2_N"/>
    <property type="match status" value="1"/>
</dbReference>
<feature type="binding site" evidence="9">
    <location>
        <position position="1036"/>
    </location>
    <ligand>
        <name>a divalent metal cation</name>
        <dbReference type="ChEBI" id="CHEBI:60240"/>
        <note>catalytic</note>
    </ligand>
</feature>
<keyword evidence="8 9" id="KW-0539">Nucleus</keyword>
<feature type="region of interest" description="Disordered" evidence="10">
    <location>
        <begin position="447"/>
        <end position="470"/>
    </location>
</feature>
<evidence type="ECO:0000256" key="1">
    <source>
        <dbReference type="ARBA" id="ARBA00001663"/>
    </source>
</evidence>
<dbReference type="RefSeq" id="XP_013391753.1">
    <property type="nucleotide sequence ID" value="XM_013536299.2"/>
</dbReference>
<feature type="binding site" evidence="9">
    <location>
        <position position="1145"/>
    </location>
    <ligand>
        <name>a divalent metal cation</name>
        <dbReference type="ChEBI" id="CHEBI:60240"/>
        <note>catalytic</note>
    </ligand>
</feature>
<feature type="compositionally biased region" description="Basic and acidic residues" evidence="10">
    <location>
        <begin position="672"/>
        <end position="690"/>
    </location>
</feature>
<evidence type="ECO:0000256" key="7">
    <source>
        <dbReference type="ARBA" id="ARBA00022839"/>
    </source>
</evidence>
<evidence type="ECO:0000256" key="5">
    <source>
        <dbReference type="ARBA" id="ARBA00022723"/>
    </source>
</evidence>
<protein>
    <recommendedName>
        <fullName evidence="9">PAN2-PAN3 deadenylation complex catalytic subunit PAN2</fullName>
        <ecNumber evidence="9">3.1.13.4</ecNumber>
    </recommendedName>
    <alternativeName>
        <fullName evidence="9">PAB1P-dependent poly(A)-specific ribonuclease</fullName>
    </alternativeName>
    <alternativeName>
        <fullName evidence="9">Poly(A)-nuclease deadenylation complex subunit 2</fullName>
        <shortName evidence="9">PAN deadenylation complex subunit 2</shortName>
    </alternativeName>
</protein>
<evidence type="ECO:0000256" key="4">
    <source>
        <dbReference type="ARBA" id="ARBA00022722"/>
    </source>
</evidence>
<dbReference type="FunFam" id="3.30.420.10:FF:000011">
    <property type="entry name" value="PAN2-PAN3 deadenylation complex catalytic subunit PAN2"/>
    <property type="match status" value="1"/>
</dbReference>
<organism evidence="12 13">
    <name type="scientific">Lingula anatina</name>
    <name type="common">Brachiopod</name>
    <name type="synonym">Lingula unguis</name>
    <dbReference type="NCBI Taxonomy" id="7574"/>
    <lineage>
        <taxon>Eukaryota</taxon>
        <taxon>Metazoa</taxon>
        <taxon>Spiralia</taxon>
        <taxon>Lophotrochozoa</taxon>
        <taxon>Brachiopoda</taxon>
        <taxon>Linguliformea</taxon>
        <taxon>Lingulata</taxon>
        <taxon>Lingulida</taxon>
        <taxon>Linguloidea</taxon>
        <taxon>Lingulidae</taxon>
        <taxon>Lingula</taxon>
    </lineage>
</organism>
<dbReference type="InterPro" id="IPR013520">
    <property type="entry name" value="Ribonucl_H"/>
</dbReference>
<dbReference type="OrthoDB" id="16516at2759"/>
<evidence type="ECO:0000256" key="6">
    <source>
        <dbReference type="ARBA" id="ARBA00022801"/>
    </source>
</evidence>
<dbReference type="GO" id="GO:0000932">
    <property type="term" value="C:P-body"/>
    <property type="evidence" value="ECO:0007669"/>
    <property type="project" value="UniProtKB-SubCell"/>
</dbReference>
<sequence>MEFHPTIPPGDLPPAETAVEGYHDSSLQGDLGLYGDQLPGSMEHEYKEFHSILVDGGSHFGVSAVAFDGQEELLWMGNQGGHVTSYYGQGMQKYTSFQVDARFDVRQLLTLDTGVLSLMRNHLRCSHRFGRTLFDYGDERLQDMQCMLQTGGDKLLLGGHQTKMLELDLNSVQVVKEVDVEEAGCAIMRQTNKYLFSGDTSGKVTLRDPRTLKSEHVLEAHTGTLSDMDVHENLLITCGFTSRNNMGNMAVDRFLKVYDLRMLRAVTPIQLMIDPMFLRFMPTYSTRIAVISQAGQFQLTDTGAVTPASLFMYQVHTEGAGIMAFDVSTSCQTMAFGDSAGILHLYATGEHAVYNTFSRPTEFADQPRPLQPISITDELTPYAIIPMPYPDSSQKLLSDWPEHLCQRVYRKTQNIDNEILRSIMTRDNMGYAPNPGIKQRNQVPYKVNTGTTKGRHRKPSVPESPLGRGDDPFVSVPKTYQKVEVKYSKHGWEDFDFRHYNKTNFAGLETHIPNAYCNAMLQVLYFIEPLRCVLESHLCLKEFCLSCELGFLFHMLDKQKGQTCQASNFLRAFRTIPEASALGLILNDNEESSAKTNFSRLIQSWSRFIAQQLHTETSQKTKTKIAEIIEKEERRQQEEHEHEQTADEGTTEVTPTVEEATEAQPSAEPSADEEKEKENEKAEEKVEVTRSGEISPQTTVPGRLFYTEVISSFKCRCGLSSSRAGTSTLCNLTYPEIDDSKGLVQYTFADVLRHSMVSEQNTQAWCNTCSRYQPHVQTKVLKNLPDVLGVNCKLDNERDLEFWSTQKMLLKRRQEEMEARNPDLQMAAAYAAAMQRKPCRYGAACTRKDCHFWHNDPEKDKIEIKKSEDEPGWIPFLLKMRLTPEGSVEVEEQEVTEERFIPEPGYTYYDLLATVAHVKDAKTGGNLVSHVKVGETYHQRKEGVTCTQWYLFNDFSITPIEELEAVQFNLEWKFPCLIYFIRKDLNQHYDIQIKNPVSSDVLFADASLVNPKRRKITYSPLSLDELPQKGDLVGLDAEFVSLNQEEAELRSDGTRSTIKPSQMSAARITCIRGQGEGEGEPFIDDYIATQEQVVDYLTQFSGIKPGDLDVTVSSKHLTTLKSAYIKLRYLVDTGVVFVGHGLKKDFRVINLVVPKDQIVDTVHLFHLPRQRMISLKFLAWYFLGINIQSVTHDSIEDARTALKLYKKYQELSNEGGDKIREALKEMYEKGRQLSWKIPENEQ</sequence>
<dbReference type="GO" id="GO:0000289">
    <property type="term" value="P:nuclear-transcribed mRNA poly(A) tail shortening"/>
    <property type="evidence" value="ECO:0007669"/>
    <property type="project" value="UniProtKB-UniRule"/>
</dbReference>
<evidence type="ECO:0000259" key="11">
    <source>
        <dbReference type="PROSITE" id="PS50235"/>
    </source>
</evidence>
<dbReference type="Gene3D" id="4.10.1000.40">
    <property type="match status" value="1"/>
</dbReference>
<evidence type="ECO:0000256" key="10">
    <source>
        <dbReference type="SAM" id="MobiDB-lite"/>
    </source>
</evidence>
<comment type="similarity">
    <text evidence="9">Belongs to the peptidase C19 family. PAN2 subfamily.</text>
</comment>
<evidence type="ECO:0000313" key="12">
    <source>
        <dbReference type="Proteomes" id="UP000085678"/>
    </source>
</evidence>
<dbReference type="GO" id="GO:0004535">
    <property type="term" value="F:poly(A)-specific ribonuclease activity"/>
    <property type="evidence" value="ECO:0007669"/>
    <property type="project" value="UniProtKB-UniRule"/>
</dbReference>
<evidence type="ECO:0000256" key="2">
    <source>
        <dbReference type="ARBA" id="ARBA00022490"/>
    </source>
</evidence>
<dbReference type="InParanoid" id="A0A1S3I0G6"/>
<dbReference type="InterPro" id="IPR050785">
    <property type="entry name" value="PAN2-PAN3_catalytic_subunit"/>
</dbReference>
<dbReference type="Pfam" id="PF00929">
    <property type="entry name" value="RNase_T"/>
    <property type="match status" value="1"/>
</dbReference>
<keyword evidence="5 9" id="KW-0479">Metal-binding</keyword>
<keyword evidence="2 9" id="KW-0963">Cytoplasm</keyword>
<dbReference type="Proteomes" id="UP000085678">
    <property type="component" value="Unplaced"/>
</dbReference>
<feature type="domain" description="USP" evidence="11">
    <location>
        <begin position="506"/>
        <end position="983"/>
    </location>
</feature>
<comment type="activity regulation">
    <text evidence="9">Positively regulated by the regulatory subunit PAN3.</text>
</comment>
<dbReference type="GO" id="GO:0005634">
    <property type="term" value="C:nucleus"/>
    <property type="evidence" value="ECO:0007669"/>
    <property type="project" value="UniProtKB-SubCell"/>
</dbReference>
<dbReference type="Gene3D" id="3.90.70.10">
    <property type="entry name" value="Cysteine proteinases"/>
    <property type="match status" value="1"/>
</dbReference>
<dbReference type="FunCoup" id="A0A1S3I0G6">
    <property type="interactions" value="1856"/>
</dbReference>
<dbReference type="Gene3D" id="2.130.10.10">
    <property type="entry name" value="YVTN repeat-like/Quinoprotein amine dehydrogenase"/>
    <property type="match status" value="1"/>
</dbReference>
<dbReference type="InterPro" id="IPR012337">
    <property type="entry name" value="RNaseH-like_sf"/>
</dbReference>
<evidence type="ECO:0000256" key="8">
    <source>
        <dbReference type="ARBA" id="ARBA00023242"/>
    </source>
</evidence>
<dbReference type="GeneID" id="106159867"/>
<dbReference type="InterPro" id="IPR038765">
    <property type="entry name" value="Papain-like_cys_pep_sf"/>
</dbReference>
<evidence type="ECO:0000313" key="13">
    <source>
        <dbReference type="RefSeq" id="XP_013391753.1"/>
    </source>
</evidence>
<dbReference type="AlphaFoldDB" id="A0A1S3I0G6"/>
<feature type="region of interest" description="Disordered" evidence="10">
    <location>
        <begin position="633"/>
        <end position="698"/>
    </location>
</feature>
<dbReference type="Gene3D" id="3.30.420.10">
    <property type="entry name" value="Ribonuclease H-like superfamily/Ribonuclease H"/>
    <property type="match status" value="1"/>
</dbReference>
<comment type="subunit">
    <text evidence="9">Forms a heterotrimer with an asymmetric homodimer of the regulatory subunit PAN3 to form the poly(A)-nuclease (PAN) deadenylation complex.</text>
</comment>
<keyword evidence="4 9" id="KW-0540">Nuclease</keyword>
<dbReference type="STRING" id="7574.A0A1S3I0G6"/>
<dbReference type="InterPro" id="IPR036397">
    <property type="entry name" value="RNaseH_sf"/>
</dbReference>
<dbReference type="SUPFAM" id="SSF50978">
    <property type="entry name" value="WD40 repeat-like"/>
    <property type="match status" value="1"/>
</dbReference>
<dbReference type="FunFam" id="2.130.10.10:FF:000421">
    <property type="entry name" value="PAN2-PAN3 deadenylation complex catalytic subunit PAN2"/>
    <property type="match status" value="1"/>
</dbReference>
<dbReference type="PROSITE" id="PS50235">
    <property type="entry name" value="USP_3"/>
    <property type="match status" value="1"/>
</dbReference>
<dbReference type="KEGG" id="lak:106159867"/>
<comment type="cofactor">
    <cofactor evidence="9">
        <name>a divalent metal cation</name>
        <dbReference type="ChEBI" id="CHEBI:60240"/>
    </cofactor>
    <text evidence="9">Binds 2 metal cations per subunit in the catalytic exonuclease domain.</text>
</comment>
<feature type="binding site" evidence="9">
    <location>
        <position position="1038"/>
    </location>
    <ligand>
        <name>a divalent metal cation</name>
        <dbReference type="ChEBI" id="CHEBI:60240"/>
        <note>catalytic</note>
    </ligand>
</feature>
<comment type="function">
    <text evidence="9">Catalytic subunit of the poly(A)-nuclease (PAN) deadenylation complex, one of two cytoplasmic mRNA deadenylases involved in general and miRNA-mediated mRNA turnover. PAN specifically shortens poly(A) tails of RNA and the activity is stimulated by poly(A)-binding protein (PABP). PAN deadenylation is followed by rapid degradation of the shortened mRNA tails by the CCR4-NOT complex. Deadenylated mRNAs are then degraded by two alternative mechanisms, namely exosome-mediated 3'-5' exonucleolytic degradation, or deadenlyation-dependent mRNA decaping and subsequent 5'-3' exonucleolytic degradation by XRN1.</text>
</comment>
<comment type="domain">
    <text evidence="9">The linker, or PAN3 interaction domain (PID), between the WD40 repeats and the pseudo-UCH domain mediates interaction with PAN3.</text>
</comment>
<name>A0A1S3I0G6_LINAN</name>